<evidence type="ECO:0000313" key="3">
    <source>
        <dbReference type="EnsemblMetazoa" id="ACUA005747-PA"/>
    </source>
</evidence>
<name>A0A182LZJ4_9DIPT</name>
<organism evidence="3 4">
    <name type="scientific">Anopheles culicifacies</name>
    <dbReference type="NCBI Taxonomy" id="139723"/>
    <lineage>
        <taxon>Eukaryota</taxon>
        <taxon>Metazoa</taxon>
        <taxon>Ecdysozoa</taxon>
        <taxon>Arthropoda</taxon>
        <taxon>Hexapoda</taxon>
        <taxon>Insecta</taxon>
        <taxon>Pterygota</taxon>
        <taxon>Neoptera</taxon>
        <taxon>Endopterygota</taxon>
        <taxon>Diptera</taxon>
        <taxon>Nematocera</taxon>
        <taxon>Culicoidea</taxon>
        <taxon>Culicidae</taxon>
        <taxon>Anophelinae</taxon>
        <taxon>Anopheles</taxon>
        <taxon>culicifacies species complex</taxon>
    </lineage>
</organism>
<feature type="region of interest" description="Disordered" evidence="1">
    <location>
        <begin position="143"/>
        <end position="170"/>
    </location>
</feature>
<dbReference type="EnsemblMetazoa" id="ACUA005747-RA">
    <property type="protein sequence ID" value="ACUA005747-PA"/>
    <property type="gene ID" value="ACUA005747"/>
</dbReference>
<reference evidence="3" key="2">
    <citation type="submission" date="2020-05" db="UniProtKB">
        <authorList>
            <consortium name="EnsemblMetazoa"/>
        </authorList>
    </citation>
    <scope>IDENTIFICATION</scope>
    <source>
        <strain evidence="3">A-37</strain>
    </source>
</reference>
<evidence type="ECO:0000256" key="1">
    <source>
        <dbReference type="SAM" id="MobiDB-lite"/>
    </source>
</evidence>
<reference evidence="4" key="1">
    <citation type="submission" date="2013-09" db="EMBL/GenBank/DDBJ databases">
        <title>The Genome Sequence of Anopheles culicifacies species A.</title>
        <authorList>
            <consortium name="The Broad Institute Genomics Platform"/>
            <person name="Neafsey D.E."/>
            <person name="Besansky N."/>
            <person name="Howell P."/>
            <person name="Walton C."/>
            <person name="Young S.K."/>
            <person name="Zeng Q."/>
            <person name="Gargeya S."/>
            <person name="Fitzgerald M."/>
            <person name="Haas B."/>
            <person name="Abouelleil A."/>
            <person name="Allen A.W."/>
            <person name="Alvarado L."/>
            <person name="Arachchi H.M."/>
            <person name="Berlin A.M."/>
            <person name="Chapman S.B."/>
            <person name="Gainer-Dewar J."/>
            <person name="Goldberg J."/>
            <person name="Griggs A."/>
            <person name="Gujja S."/>
            <person name="Hansen M."/>
            <person name="Howarth C."/>
            <person name="Imamovic A."/>
            <person name="Ireland A."/>
            <person name="Larimer J."/>
            <person name="McCowan C."/>
            <person name="Murphy C."/>
            <person name="Pearson M."/>
            <person name="Poon T.W."/>
            <person name="Priest M."/>
            <person name="Roberts A."/>
            <person name="Saif S."/>
            <person name="Shea T."/>
            <person name="Sisk P."/>
            <person name="Sykes S."/>
            <person name="Wortman J."/>
            <person name="Nusbaum C."/>
            <person name="Birren B."/>
        </authorList>
    </citation>
    <scope>NUCLEOTIDE SEQUENCE [LARGE SCALE GENOMIC DNA]</scope>
    <source>
        <strain evidence="4">A-37</strain>
    </source>
</reference>
<dbReference type="EMBL" id="AXCM01000324">
    <property type="status" value="NOT_ANNOTATED_CDS"/>
    <property type="molecule type" value="Genomic_DNA"/>
</dbReference>
<evidence type="ECO:0000313" key="4">
    <source>
        <dbReference type="Proteomes" id="UP000075883"/>
    </source>
</evidence>
<feature type="region of interest" description="Disordered" evidence="1">
    <location>
        <begin position="54"/>
        <end position="130"/>
    </location>
</feature>
<feature type="compositionally biased region" description="Low complexity" evidence="1">
    <location>
        <begin position="88"/>
        <end position="115"/>
    </location>
</feature>
<evidence type="ECO:0000256" key="2">
    <source>
        <dbReference type="SAM" id="Phobius"/>
    </source>
</evidence>
<accession>A0A182LZJ4</accession>
<feature type="compositionally biased region" description="Low complexity" evidence="1">
    <location>
        <begin position="158"/>
        <end position="170"/>
    </location>
</feature>
<keyword evidence="2" id="KW-0812">Transmembrane</keyword>
<dbReference type="STRING" id="139723.A0A182LZJ4"/>
<keyword evidence="4" id="KW-1185">Reference proteome</keyword>
<keyword evidence="2" id="KW-0472">Membrane</keyword>
<proteinExistence type="predicted"/>
<dbReference type="AlphaFoldDB" id="A0A182LZJ4"/>
<protein>
    <submittedName>
        <fullName evidence="3">Uncharacterized protein</fullName>
    </submittedName>
</protein>
<sequence>MFTRLSLYLRQRVIKRTVNIFHLECGSAIVEGAVFLLLLLLLFQLARRQEEEERERERTAAAAAHHCRRDHPSHHHQHLHRHQHHNHSPATSISPSATASLSLASSSTTPSTPSSPLVPPGGEPAKQHRTAGLLRTARESFIGRIQQRNVPGPGGSENPGSSTTTPPTVTSPLLVKAKEKCKLFSMQRQQYQHCHSQSIEMDVYDTEGR</sequence>
<dbReference type="Proteomes" id="UP000075883">
    <property type="component" value="Unassembled WGS sequence"/>
</dbReference>
<feature type="compositionally biased region" description="Basic residues" evidence="1">
    <location>
        <begin position="65"/>
        <end position="87"/>
    </location>
</feature>
<dbReference type="VEuPathDB" id="VectorBase:ACUA005747"/>
<keyword evidence="2" id="KW-1133">Transmembrane helix</keyword>
<feature type="transmembrane region" description="Helical" evidence="2">
    <location>
        <begin position="20"/>
        <end position="46"/>
    </location>
</feature>